<evidence type="ECO:0008006" key="5">
    <source>
        <dbReference type="Google" id="ProtNLM"/>
    </source>
</evidence>
<proteinExistence type="predicted"/>
<protein>
    <recommendedName>
        <fullName evidence="5">Lipoprotein</fullName>
    </recommendedName>
</protein>
<gene>
    <name evidence="3" type="ORF">E6K79_08865</name>
</gene>
<feature type="region of interest" description="Disordered" evidence="1">
    <location>
        <begin position="61"/>
        <end position="87"/>
    </location>
</feature>
<dbReference type="AlphaFoldDB" id="A0A538TJG3"/>
<name>A0A538TJG3_UNCEI</name>
<feature type="transmembrane region" description="Helical" evidence="2">
    <location>
        <begin position="12"/>
        <end position="31"/>
    </location>
</feature>
<keyword evidence="2" id="KW-0812">Transmembrane</keyword>
<keyword evidence="2" id="KW-0472">Membrane</keyword>
<evidence type="ECO:0000313" key="3">
    <source>
        <dbReference type="EMBL" id="TMQ63750.1"/>
    </source>
</evidence>
<evidence type="ECO:0000256" key="1">
    <source>
        <dbReference type="SAM" id="MobiDB-lite"/>
    </source>
</evidence>
<evidence type="ECO:0000313" key="4">
    <source>
        <dbReference type="Proteomes" id="UP000317691"/>
    </source>
</evidence>
<sequence>MKNERVGRDQLAALGVTVIVASLAVGFLAIGCGQQQSETATTETGTIQSADAGKAPVAANTAASATGMKEATPQAGRAADAAGDSMPPDVLAKASADYVTPGEIVEITAQGTPDVVEVILKDGGGKTQPLHYDQAAAAWRARYRVPLHPATERFGLSVTAKNAQKLQQRVWVFLQVREAAVGEAAGTAAEPDSQ</sequence>
<accession>A0A538TJG3</accession>
<organism evidence="3 4">
    <name type="scientific">Eiseniibacteriota bacterium</name>
    <dbReference type="NCBI Taxonomy" id="2212470"/>
    <lineage>
        <taxon>Bacteria</taxon>
        <taxon>Candidatus Eiseniibacteriota</taxon>
    </lineage>
</organism>
<dbReference type="Proteomes" id="UP000317691">
    <property type="component" value="Unassembled WGS sequence"/>
</dbReference>
<dbReference type="EMBL" id="VBOZ01000029">
    <property type="protein sequence ID" value="TMQ63750.1"/>
    <property type="molecule type" value="Genomic_DNA"/>
</dbReference>
<keyword evidence="2" id="KW-1133">Transmembrane helix</keyword>
<dbReference type="PROSITE" id="PS51257">
    <property type="entry name" value="PROKAR_LIPOPROTEIN"/>
    <property type="match status" value="1"/>
</dbReference>
<reference evidence="3 4" key="1">
    <citation type="journal article" date="2019" name="Nat. Microbiol.">
        <title>Mediterranean grassland soil C-N compound turnover is dependent on rainfall and depth, and is mediated by genomically divergent microorganisms.</title>
        <authorList>
            <person name="Diamond S."/>
            <person name="Andeer P.F."/>
            <person name="Li Z."/>
            <person name="Crits-Christoph A."/>
            <person name="Burstein D."/>
            <person name="Anantharaman K."/>
            <person name="Lane K.R."/>
            <person name="Thomas B.C."/>
            <person name="Pan C."/>
            <person name="Northen T.R."/>
            <person name="Banfield J.F."/>
        </authorList>
    </citation>
    <scope>NUCLEOTIDE SEQUENCE [LARGE SCALE GENOMIC DNA]</scope>
    <source>
        <strain evidence="3">WS_9</strain>
    </source>
</reference>
<evidence type="ECO:0000256" key="2">
    <source>
        <dbReference type="SAM" id="Phobius"/>
    </source>
</evidence>
<comment type="caution">
    <text evidence="3">The sequence shown here is derived from an EMBL/GenBank/DDBJ whole genome shotgun (WGS) entry which is preliminary data.</text>
</comment>